<dbReference type="GO" id="GO:0005576">
    <property type="term" value="C:extracellular region"/>
    <property type="evidence" value="ECO:0007669"/>
    <property type="project" value="UniProtKB-SubCell"/>
</dbReference>
<comment type="similarity">
    <text evidence="3">Belongs to the polysaccharide deacetylase family.</text>
</comment>
<dbReference type="InterPro" id="IPR011330">
    <property type="entry name" value="Glyco_hydro/deAcase_b/a-brl"/>
</dbReference>
<dbReference type="PANTHER" id="PTHR34216:SF3">
    <property type="entry name" value="POLY-BETA-1,6-N-ACETYL-D-GLUCOSAMINE N-DEACETYLASE"/>
    <property type="match status" value="1"/>
</dbReference>
<keyword evidence="9" id="KW-1185">Reference proteome</keyword>
<keyword evidence="5" id="KW-0732">Signal</keyword>
<organism evidence="8 9">
    <name type="scientific">Nitratireductor aquibiodomus</name>
    <dbReference type="NCBI Taxonomy" id="204799"/>
    <lineage>
        <taxon>Bacteria</taxon>
        <taxon>Pseudomonadati</taxon>
        <taxon>Pseudomonadota</taxon>
        <taxon>Alphaproteobacteria</taxon>
        <taxon>Hyphomicrobiales</taxon>
        <taxon>Phyllobacteriaceae</taxon>
        <taxon>Nitratireductor</taxon>
    </lineage>
</organism>
<feature type="domain" description="NodB homology" evidence="7">
    <location>
        <begin position="206"/>
        <end position="278"/>
    </location>
</feature>
<evidence type="ECO:0000256" key="1">
    <source>
        <dbReference type="ARBA" id="ARBA00003236"/>
    </source>
</evidence>
<evidence type="ECO:0000313" key="8">
    <source>
        <dbReference type="EMBL" id="SEB83473.1"/>
    </source>
</evidence>
<name>A0A1H4MKI1_9HYPH</name>
<evidence type="ECO:0000256" key="3">
    <source>
        <dbReference type="ARBA" id="ARBA00010973"/>
    </source>
</evidence>
<sequence>MPRVLTVVMYHYVREFQRSRYPKIKGLEYSGFVRQLNYLAENFTLVRIQDVVDAARENEELPENAALLTFDDGYAEHYDLVFPLLFDRGIQGAFFPPVEPVRDARLLDVNRVHFVLASCDDPAKLSEYVDERVREDQREMQLDTVESYRARWAHPNRFDDAETIYVKRMLQTALPEKLRRSISKELFARFVTNDEAAFASELYISRDQAKLMNSCGMYFGSHGFSHYWLNEVSREKQEREVDLSLDFLRDIGSPVDKFWAICYPFGGWNEELLTVLRKRHCTLGFTTRVAAANLDSDCPLTLPRFDTNDFPQ</sequence>
<accession>A0A1H4MKI1</accession>
<dbReference type="CDD" id="cd10971">
    <property type="entry name" value="CE4_DAC_u2_5s"/>
    <property type="match status" value="1"/>
</dbReference>
<dbReference type="PANTHER" id="PTHR34216">
    <property type="match status" value="1"/>
</dbReference>
<dbReference type="GO" id="GO:0005975">
    <property type="term" value="P:carbohydrate metabolic process"/>
    <property type="evidence" value="ECO:0007669"/>
    <property type="project" value="InterPro"/>
</dbReference>
<evidence type="ECO:0000256" key="4">
    <source>
        <dbReference type="ARBA" id="ARBA00020071"/>
    </source>
</evidence>
<protein>
    <recommendedName>
        <fullName evidence="4">Chitooligosaccharide deacetylase</fullName>
    </recommendedName>
    <alternativeName>
        <fullName evidence="6">Nodulation protein B</fullName>
    </alternativeName>
</protein>
<evidence type="ECO:0000256" key="6">
    <source>
        <dbReference type="ARBA" id="ARBA00032976"/>
    </source>
</evidence>
<reference evidence="9" key="1">
    <citation type="submission" date="2016-10" db="EMBL/GenBank/DDBJ databases">
        <authorList>
            <person name="Varghese N."/>
            <person name="Submissions S."/>
        </authorList>
    </citation>
    <scope>NUCLEOTIDE SEQUENCE [LARGE SCALE GENOMIC DNA]</scope>
    <source>
        <strain evidence="9">ES.061</strain>
    </source>
</reference>
<evidence type="ECO:0000256" key="2">
    <source>
        <dbReference type="ARBA" id="ARBA00004613"/>
    </source>
</evidence>
<dbReference type="Pfam" id="PF01522">
    <property type="entry name" value="Polysacc_deac_1"/>
    <property type="match status" value="1"/>
</dbReference>
<dbReference type="InterPro" id="IPR051398">
    <property type="entry name" value="Polysacch_Deacetylase"/>
</dbReference>
<dbReference type="Gene3D" id="3.20.20.370">
    <property type="entry name" value="Glycoside hydrolase/deacetylase"/>
    <property type="match status" value="1"/>
</dbReference>
<evidence type="ECO:0000259" key="7">
    <source>
        <dbReference type="Pfam" id="PF01522"/>
    </source>
</evidence>
<comment type="function">
    <text evidence="1">Is involved in generating a small heat-stable compound (Nod), an acylated oligomer of N-acetylglucosamine, that stimulates mitosis in various plant protoplasts.</text>
</comment>
<proteinExistence type="inferred from homology"/>
<dbReference type="AlphaFoldDB" id="A0A1H4MKI1"/>
<dbReference type="InterPro" id="IPR002509">
    <property type="entry name" value="NODB_dom"/>
</dbReference>
<gene>
    <name evidence="8" type="ORF">SAMN05216452_3358</name>
</gene>
<dbReference type="RefSeq" id="WP_177175097.1">
    <property type="nucleotide sequence ID" value="NZ_FNSL01000001.1"/>
</dbReference>
<evidence type="ECO:0000313" key="9">
    <source>
        <dbReference type="Proteomes" id="UP000199064"/>
    </source>
</evidence>
<evidence type="ECO:0000256" key="5">
    <source>
        <dbReference type="ARBA" id="ARBA00022729"/>
    </source>
</evidence>
<comment type="subcellular location">
    <subcellularLocation>
        <location evidence="2">Secreted</location>
    </subcellularLocation>
</comment>
<dbReference type="Proteomes" id="UP000199064">
    <property type="component" value="Unassembled WGS sequence"/>
</dbReference>
<dbReference type="GO" id="GO:0016810">
    <property type="term" value="F:hydrolase activity, acting on carbon-nitrogen (but not peptide) bonds"/>
    <property type="evidence" value="ECO:0007669"/>
    <property type="project" value="InterPro"/>
</dbReference>
<dbReference type="SUPFAM" id="SSF88713">
    <property type="entry name" value="Glycoside hydrolase/deacetylase"/>
    <property type="match status" value="1"/>
</dbReference>
<dbReference type="EMBL" id="FNSL01000001">
    <property type="protein sequence ID" value="SEB83473.1"/>
    <property type="molecule type" value="Genomic_DNA"/>
</dbReference>